<comment type="similarity">
    <text evidence="1 6">Belongs to the pyrroline-5-carboxylate reductase family.</text>
</comment>
<evidence type="ECO:0000313" key="12">
    <source>
        <dbReference type="Proteomes" id="UP001141950"/>
    </source>
</evidence>
<sequence>MSILTESGIGSMHICFYGAGSMAEAIARGLIGEELVAPGKISMLNRSNAERLGELHERYGVQTVLQGSTNDAYLKGADIIFLAMKPKDAAEAISAIAPLLSPNQLIVSVIAGLSISSLEKLLGSSQPIVRTMPNTSSTIGLGATGISYSDHVTPQQRLVTEVMFQSIGLNAVVEEALQDSVVGVSGSGPAYIYFVMEAMMKAAAELGLDDKTAKDLVVQTVLGAAQMVKQTGESPEELRRKVTSPNGTTQAAIEKMTELGLPEAIVKGMKRSSERAAEIGADIERSIG</sequence>
<comment type="catalytic activity">
    <reaction evidence="6">
        <text>L-proline + NADP(+) = (S)-1-pyrroline-5-carboxylate + NADPH + 2 H(+)</text>
        <dbReference type="Rhea" id="RHEA:14109"/>
        <dbReference type="ChEBI" id="CHEBI:15378"/>
        <dbReference type="ChEBI" id="CHEBI:17388"/>
        <dbReference type="ChEBI" id="CHEBI:57783"/>
        <dbReference type="ChEBI" id="CHEBI:58349"/>
        <dbReference type="ChEBI" id="CHEBI:60039"/>
        <dbReference type="EC" id="1.5.1.2"/>
    </reaction>
</comment>
<dbReference type="SUPFAM" id="SSF51735">
    <property type="entry name" value="NAD(P)-binding Rossmann-fold domains"/>
    <property type="match status" value="1"/>
</dbReference>
<accession>A0A9X2MS31</accession>
<comment type="subcellular location">
    <subcellularLocation>
        <location evidence="6">Cytoplasm</location>
    </subcellularLocation>
</comment>
<dbReference type="EMBL" id="JANIPJ010000002">
    <property type="protein sequence ID" value="MCR2802962.1"/>
    <property type="molecule type" value="Genomic_DNA"/>
</dbReference>
<dbReference type="GO" id="GO:0055129">
    <property type="term" value="P:L-proline biosynthetic process"/>
    <property type="evidence" value="ECO:0007669"/>
    <property type="project" value="UniProtKB-UniRule"/>
</dbReference>
<dbReference type="HAMAP" id="MF_01925">
    <property type="entry name" value="P5C_reductase"/>
    <property type="match status" value="1"/>
</dbReference>
<keyword evidence="3 6" id="KW-0521">NADP</keyword>
<evidence type="ECO:0000313" key="11">
    <source>
        <dbReference type="EMBL" id="MCR2802962.1"/>
    </source>
</evidence>
<dbReference type="PANTHER" id="PTHR11645:SF49">
    <property type="entry name" value="PYRROLINE-5-CARBOXYLATE REDUCTASE 1"/>
    <property type="match status" value="1"/>
</dbReference>
<keyword evidence="6" id="KW-0963">Cytoplasm</keyword>
<evidence type="ECO:0000256" key="4">
    <source>
        <dbReference type="ARBA" id="ARBA00023002"/>
    </source>
</evidence>
<dbReference type="InterPro" id="IPR036291">
    <property type="entry name" value="NAD(P)-bd_dom_sf"/>
</dbReference>
<evidence type="ECO:0000259" key="10">
    <source>
        <dbReference type="Pfam" id="PF14748"/>
    </source>
</evidence>
<dbReference type="InterPro" id="IPR000304">
    <property type="entry name" value="Pyrroline-COOH_reductase"/>
</dbReference>
<dbReference type="NCBIfam" id="TIGR00112">
    <property type="entry name" value="proC"/>
    <property type="match status" value="1"/>
</dbReference>
<dbReference type="SUPFAM" id="SSF48179">
    <property type="entry name" value="6-phosphogluconate dehydrogenase C-terminal domain-like"/>
    <property type="match status" value="1"/>
</dbReference>
<evidence type="ECO:0000256" key="7">
    <source>
        <dbReference type="NCBIfam" id="TIGR00112"/>
    </source>
</evidence>
<feature type="binding site" evidence="8">
    <location>
        <begin position="83"/>
        <end position="86"/>
    </location>
    <ligand>
        <name>NADP(+)</name>
        <dbReference type="ChEBI" id="CHEBI:58349"/>
    </ligand>
</feature>
<dbReference type="GO" id="GO:0005737">
    <property type="term" value="C:cytoplasm"/>
    <property type="evidence" value="ECO:0007669"/>
    <property type="project" value="UniProtKB-SubCell"/>
</dbReference>
<feature type="domain" description="Pyrroline-5-carboxylate reductase dimerisation" evidence="10">
    <location>
        <begin position="175"/>
        <end position="278"/>
    </location>
</feature>
<dbReference type="EC" id="1.5.1.2" evidence="6 7"/>
<name>A0A9X2MS31_9BACL</name>
<keyword evidence="12" id="KW-1185">Reference proteome</keyword>
<feature type="binding site" evidence="8">
    <location>
        <position position="70"/>
    </location>
    <ligand>
        <name>NADPH</name>
        <dbReference type="ChEBI" id="CHEBI:57783"/>
    </ligand>
</feature>
<comment type="catalytic activity">
    <reaction evidence="6">
        <text>L-proline + NAD(+) = (S)-1-pyrroline-5-carboxylate + NADH + 2 H(+)</text>
        <dbReference type="Rhea" id="RHEA:14105"/>
        <dbReference type="ChEBI" id="CHEBI:15378"/>
        <dbReference type="ChEBI" id="CHEBI:17388"/>
        <dbReference type="ChEBI" id="CHEBI:57540"/>
        <dbReference type="ChEBI" id="CHEBI:57945"/>
        <dbReference type="ChEBI" id="CHEBI:60039"/>
        <dbReference type="EC" id="1.5.1.2"/>
    </reaction>
</comment>
<comment type="function">
    <text evidence="5 6">Catalyzes the reduction of 1-pyrroline-5-carboxylate (PCA) to L-proline.</text>
</comment>
<gene>
    <name evidence="6 11" type="primary">proC</name>
    <name evidence="11" type="ORF">NQZ67_03615</name>
</gene>
<organism evidence="11 12">
    <name type="scientific">Paenibacillus soyae</name>
    <dbReference type="NCBI Taxonomy" id="2969249"/>
    <lineage>
        <taxon>Bacteria</taxon>
        <taxon>Bacillati</taxon>
        <taxon>Bacillota</taxon>
        <taxon>Bacilli</taxon>
        <taxon>Bacillales</taxon>
        <taxon>Paenibacillaceae</taxon>
        <taxon>Paenibacillus</taxon>
    </lineage>
</organism>
<evidence type="ECO:0000256" key="1">
    <source>
        <dbReference type="ARBA" id="ARBA00005525"/>
    </source>
</evidence>
<dbReference type="Gene3D" id="3.40.50.720">
    <property type="entry name" value="NAD(P)-binding Rossmann-like Domain"/>
    <property type="match status" value="1"/>
</dbReference>
<evidence type="ECO:0000256" key="8">
    <source>
        <dbReference type="PIRSR" id="PIRSR000193-1"/>
    </source>
</evidence>
<proteinExistence type="inferred from homology"/>
<dbReference type="InterPro" id="IPR028939">
    <property type="entry name" value="P5C_Rdtase_cat_N"/>
</dbReference>
<dbReference type="Pfam" id="PF03807">
    <property type="entry name" value="F420_oxidored"/>
    <property type="match status" value="1"/>
</dbReference>
<comment type="pathway">
    <text evidence="6">Amino-acid biosynthesis; L-proline biosynthesis; L-proline from L-glutamate 5-semialdehyde: step 1/1.</text>
</comment>
<keyword evidence="6" id="KW-0028">Amino-acid biosynthesis</keyword>
<dbReference type="RefSeq" id="WP_257442869.1">
    <property type="nucleotide sequence ID" value="NZ_JANIPJ010000002.1"/>
</dbReference>
<evidence type="ECO:0000256" key="6">
    <source>
        <dbReference type="HAMAP-Rule" id="MF_01925"/>
    </source>
</evidence>
<reference evidence="11" key="1">
    <citation type="submission" date="2022-08" db="EMBL/GenBank/DDBJ databases">
        <title>The genomic sequence of strain Paenibacillus sp. SCIV0701.</title>
        <authorList>
            <person name="Zhao H."/>
        </authorList>
    </citation>
    <scope>NUCLEOTIDE SEQUENCE</scope>
    <source>
        <strain evidence="11">SCIV0701</strain>
    </source>
</reference>
<keyword evidence="4 6" id="KW-0560">Oxidoreductase</keyword>
<evidence type="ECO:0000256" key="3">
    <source>
        <dbReference type="ARBA" id="ARBA00022857"/>
    </source>
</evidence>
<dbReference type="Gene3D" id="1.10.3730.10">
    <property type="entry name" value="ProC C-terminal domain-like"/>
    <property type="match status" value="1"/>
</dbReference>
<evidence type="ECO:0000256" key="5">
    <source>
        <dbReference type="ARBA" id="ARBA00058118"/>
    </source>
</evidence>
<dbReference type="InterPro" id="IPR029036">
    <property type="entry name" value="P5CR_dimer"/>
</dbReference>
<dbReference type="PANTHER" id="PTHR11645">
    <property type="entry name" value="PYRROLINE-5-CARBOXYLATE REDUCTASE"/>
    <property type="match status" value="1"/>
</dbReference>
<comment type="caution">
    <text evidence="11">The sequence shown here is derived from an EMBL/GenBank/DDBJ whole genome shotgun (WGS) entry which is preliminary data.</text>
</comment>
<dbReference type="Proteomes" id="UP001141950">
    <property type="component" value="Unassembled WGS sequence"/>
</dbReference>
<dbReference type="InterPro" id="IPR008927">
    <property type="entry name" value="6-PGluconate_DH-like_C_sf"/>
</dbReference>
<dbReference type="FunFam" id="1.10.3730.10:FF:000001">
    <property type="entry name" value="Pyrroline-5-carboxylate reductase"/>
    <property type="match status" value="1"/>
</dbReference>
<keyword evidence="2 6" id="KW-0641">Proline biosynthesis</keyword>
<protein>
    <recommendedName>
        <fullName evidence="6 7">Pyrroline-5-carboxylate reductase</fullName>
        <shortName evidence="6">P5C reductase</shortName>
        <shortName evidence="6">P5CR</shortName>
        <ecNumber evidence="6 7">1.5.1.2</ecNumber>
    </recommendedName>
    <alternativeName>
        <fullName evidence="6">PCA reductase</fullName>
    </alternativeName>
</protein>
<dbReference type="Pfam" id="PF14748">
    <property type="entry name" value="P5CR_dimer"/>
    <property type="match status" value="1"/>
</dbReference>
<dbReference type="GO" id="GO:0004735">
    <property type="term" value="F:pyrroline-5-carboxylate reductase activity"/>
    <property type="evidence" value="ECO:0007669"/>
    <property type="project" value="UniProtKB-UniRule"/>
</dbReference>
<feature type="domain" description="Pyrroline-5-carboxylate reductase catalytic N-terminal" evidence="9">
    <location>
        <begin position="14"/>
        <end position="112"/>
    </location>
</feature>
<evidence type="ECO:0000256" key="2">
    <source>
        <dbReference type="ARBA" id="ARBA00022650"/>
    </source>
</evidence>
<dbReference type="AlphaFoldDB" id="A0A9X2MS31"/>
<dbReference type="PIRSF" id="PIRSF000193">
    <property type="entry name" value="Pyrrol-5-carb_rd"/>
    <property type="match status" value="1"/>
</dbReference>
<evidence type="ECO:0000259" key="9">
    <source>
        <dbReference type="Pfam" id="PF03807"/>
    </source>
</evidence>